<evidence type="ECO:0000313" key="3">
    <source>
        <dbReference type="Proteomes" id="UP000275727"/>
    </source>
</evidence>
<gene>
    <name evidence="2" type="ORF">SmB9_23930</name>
</gene>
<dbReference type="InterPro" id="IPR002716">
    <property type="entry name" value="PIN_dom"/>
</dbReference>
<dbReference type="SUPFAM" id="SSF88723">
    <property type="entry name" value="PIN domain-like"/>
    <property type="match status" value="1"/>
</dbReference>
<dbReference type="KEGG" id="smic:SmB9_23930"/>
<dbReference type="Proteomes" id="UP000275727">
    <property type="component" value="Chromosome"/>
</dbReference>
<evidence type="ECO:0000259" key="1">
    <source>
        <dbReference type="Pfam" id="PF01850"/>
    </source>
</evidence>
<proteinExistence type="predicted"/>
<dbReference type="Gene3D" id="3.40.50.1010">
    <property type="entry name" value="5'-nuclease"/>
    <property type="match status" value="1"/>
</dbReference>
<organism evidence="2 3">
    <name type="scientific">Sphingosinicella microcystinivorans</name>
    <dbReference type="NCBI Taxonomy" id="335406"/>
    <lineage>
        <taxon>Bacteria</taxon>
        <taxon>Pseudomonadati</taxon>
        <taxon>Pseudomonadota</taxon>
        <taxon>Alphaproteobacteria</taxon>
        <taxon>Sphingomonadales</taxon>
        <taxon>Sphingosinicellaceae</taxon>
        <taxon>Sphingosinicella</taxon>
    </lineage>
</organism>
<dbReference type="Pfam" id="PF01850">
    <property type="entry name" value="PIN"/>
    <property type="match status" value="1"/>
</dbReference>
<sequence>MAGIKPIIYVDTCVFIAMLTGEQRQGDESLHVSGFAGELERKEVIAVTSALTKGEILECTLTDQQKLIMDRLIRPPKVQTKDVSSPILEIATEIRNYYQSEKQAGTTNLPTLELPDAIHLATAIYYDCPRMFTFDEKDVPNTRSRPKRGLIPLSGNVAGRYPIVIEKPFSRSMGLPLR</sequence>
<dbReference type="InterPro" id="IPR029060">
    <property type="entry name" value="PIN-like_dom_sf"/>
</dbReference>
<dbReference type="EMBL" id="AP018711">
    <property type="protein sequence ID" value="BBE34735.1"/>
    <property type="molecule type" value="Genomic_DNA"/>
</dbReference>
<dbReference type="AlphaFoldDB" id="A0AAD1G1J3"/>
<name>A0AAD1G1J3_SPHMI</name>
<protein>
    <recommendedName>
        <fullName evidence="1">PIN domain-containing protein</fullName>
    </recommendedName>
</protein>
<accession>A0AAD1G1J3</accession>
<reference evidence="2 3" key="1">
    <citation type="submission" date="2018-06" db="EMBL/GenBank/DDBJ databases">
        <title>Complete Genome Sequence of the Microcystin-Degrading Bacterium Sphingosinicella microcystinivorans Strain B-9.</title>
        <authorList>
            <person name="Jin H."/>
            <person name="Nishizawa T."/>
            <person name="Guo Y."/>
            <person name="Nishizawa A."/>
            <person name="Park H."/>
            <person name="Kato H."/>
            <person name="Tsuji K."/>
            <person name="Harada K."/>
        </authorList>
    </citation>
    <scope>NUCLEOTIDE SEQUENCE [LARGE SCALE GENOMIC DNA]</scope>
    <source>
        <strain evidence="2 3">B9</strain>
    </source>
</reference>
<dbReference type="RefSeq" id="WP_121048195.1">
    <property type="nucleotide sequence ID" value="NZ_AP018711.1"/>
</dbReference>
<evidence type="ECO:0000313" key="2">
    <source>
        <dbReference type="EMBL" id="BBE34735.1"/>
    </source>
</evidence>
<feature type="domain" description="PIN" evidence="1">
    <location>
        <begin position="8"/>
        <end position="137"/>
    </location>
</feature>